<evidence type="ECO:0000313" key="2">
    <source>
        <dbReference type="EMBL" id="MDC8774517.1"/>
    </source>
</evidence>
<accession>A0ABT5KKQ3</accession>
<dbReference type="EMBL" id="JAQQXT010000025">
    <property type="protein sequence ID" value="MDC8774517.1"/>
    <property type="molecule type" value="Genomic_DNA"/>
</dbReference>
<sequence length="692" mass="77032">MSKARSGRQIVGVTDKPDFDLASWPTADPGALSDKDRKIYLARKLAVELCVAGHSDKQIKTQCGIGLKHTVRLIRERCVLVHADGRIWGFRILVNRLRVVPVSRHKPVRLDSFGRGGVGAMNSLLELDPEFRRSLDSKILKVYKPNQLGELKRPRSALWSWFLTELRQRGYEIRNDWPFNSESLGYLALRRYTDRLLSAHPIVGAKQLGGPDLARKLVAGDGVDRPVMKPFQRVEMDAHKTDGRFCVLMPQADGGWSPKIIHRLWVIVIIEVLTRVVLGYYLSMGREVNKDDILRAIKSAVTRWTAKPISFSDTALAAGAGLPPVLGERYVGIPWEETSVDGALAETCRTVKERLKEVVGSQLIDPSSGYSSRRSKDDRPFIERFFSTLAAGGLQRMTNSTGANTKQRRGRDPDDVAVASRFQYEYLGELLQCLICNYNATQHEALGYRSPLEMLKYYGDRNALPTRQINQDLAQGLLTTRQLCVVHGGFQTGRQPFVNFSGARYGGPNLSNRHDLVGEHVWVINHLEDDARVATCSTQKGQSVGVLRAAPPWHKTPHSLVVRRSISSLVRSKRMNSLGLDAILSFMDFVESQPKKQLPIHPAYLEVRRILAQQAENYEGDRASERALCTLAEKSKADSLTASRGSGPISETTPTLAGETAPTQPKPLKIKVDQRSGLSAKRALPAKRLAAN</sequence>
<dbReference type="Gene3D" id="3.30.420.10">
    <property type="entry name" value="Ribonuclease H-like superfamily/Ribonuclease H"/>
    <property type="match status" value="1"/>
</dbReference>
<dbReference type="InterPro" id="IPR036397">
    <property type="entry name" value="RNaseH_sf"/>
</dbReference>
<evidence type="ECO:0000256" key="1">
    <source>
        <dbReference type="SAM" id="MobiDB-lite"/>
    </source>
</evidence>
<feature type="region of interest" description="Disordered" evidence="1">
    <location>
        <begin position="637"/>
        <end position="692"/>
    </location>
</feature>
<feature type="compositionally biased region" description="Low complexity" evidence="1">
    <location>
        <begin position="680"/>
        <end position="692"/>
    </location>
</feature>
<dbReference type="RefSeq" id="WP_273602513.1">
    <property type="nucleotide sequence ID" value="NZ_JAQQXT010000025.1"/>
</dbReference>
<name>A0ABT5KKQ3_9BURK</name>
<evidence type="ECO:0000313" key="3">
    <source>
        <dbReference type="Proteomes" id="UP001221189"/>
    </source>
</evidence>
<dbReference type="Proteomes" id="UP001221189">
    <property type="component" value="Unassembled WGS sequence"/>
</dbReference>
<feature type="compositionally biased region" description="Polar residues" evidence="1">
    <location>
        <begin position="638"/>
        <end position="655"/>
    </location>
</feature>
<evidence type="ECO:0008006" key="4">
    <source>
        <dbReference type="Google" id="ProtNLM"/>
    </source>
</evidence>
<keyword evidence="3" id="KW-1185">Reference proteome</keyword>
<gene>
    <name evidence="2" type="ORF">PRZ03_23385</name>
</gene>
<protein>
    <recommendedName>
        <fullName evidence="4">Integrase catalytic domain-containing protein</fullName>
    </recommendedName>
</protein>
<organism evidence="2 3">
    <name type="scientific">Roseateles albus</name>
    <dbReference type="NCBI Taxonomy" id="2987525"/>
    <lineage>
        <taxon>Bacteria</taxon>
        <taxon>Pseudomonadati</taxon>
        <taxon>Pseudomonadota</taxon>
        <taxon>Betaproteobacteria</taxon>
        <taxon>Burkholderiales</taxon>
        <taxon>Sphaerotilaceae</taxon>
        <taxon>Roseateles</taxon>
    </lineage>
</organism>
<comment type="caution">
    <text evidence="2">The sequence shown here is derived from an EMBL/GenBank/DDBJ whole genome shotgun (WGS) entry which is preliminary data.</text>
</comment>
<proteinExistence type="predicted"/>
<reference evidence="2 3" key="1">
    <citation type="submission" date="2022-10" db="EMBL/GenBank/DDBJ databases">
        <title>Paucibacter sp. hw1 Genome sequencing.</title>
        <authorList>
            <person name="Park S."/>
        </authorList>
    </citation>
    <scope>NUCLEOTIDE SEQUENCE [LARGE SCALE GENOMIC DNA]</scope>
    <source>
        <strain evidence="3">hw1</strain>
    </source>
</reference>